<feature type="coiled-coil region" evidence="1">
    <location>
        <begin position="226"/>
        <end position="253"/>
    </location>
</feature>
<evidence type="ECO:0000256" key="1">
    <source>
        <dbReference type="SAM" id="Coils"/>
    </source>
</evidence>
<keyword evidence="2" id="KW-1133">Transmembrane helix</keyword>
<feature type="transmembrane region" description="Helical" evidence="2">
    <location>
        <begin position="389"/>
        <end position="411"/>
    </location>
</feature>
<reference evidence="3 4" key="1">
    <citation type="submission" date="2019-06" db="EMBL/GenBank/DDBJ databases">
        <title>The organization of the Streptococcus sanguinis genomes.</title>
        <authorList>
            <person name="Wang H.Y."/>
            <person name="Chen Y.Y.M."/>
            <person name="Wu C.H."/>
        </authorList>
    </citation>
    <scope>NUCLEOTIDE SEQUENCE [LARGE SCALE GENOMIC DNA]</scope>
    <source>
        <strain evidence="3 4">CGMH058</strain>
    </source>
</reference>
<keyword evidence="1" id="KW-0175">Coiled coil</keyword>
<evidence type="ECO:0000313" key="3">
    <source>
        <dbReference type="EMBL" id="QLB49700.1"/>
    </source>
</evidence>
<evidence type="ECO:0008006" key="5">
    <source>
        <dbReference type="Google" id="ProtNLM"/>
    </source>
</evidence>
<feature type="transmembrane region" description="Helical" evidence="2">
    <location>
        <begin position="332"/>
        <end position="353"/>
    </location>
</feature>
<organism evidence="3 4">
    <name type="scientific">Streptococcus sanguinis</name>
    <dbReference type="NCBI Taxonomy" id="1305"/>
    <lineage>
        <taxon>Bacteria</taxon>
        <taxon>Bacillati</taxon>
        <taxon>Bacillota</taxon>
        <taxon>Bacilli</taxon>
        <taxon>Lactobacillales</taxon>
        <taxon>Streptococcaceae</taxon>
        <taxon>Streptococcus</taxon>
    </lineage>
</organism>
<dbReference type="Proteomes" id="UP000509535">
    <property type="component" value="Chromosome"/>
</dbReference>
<proteinExistence type="predicted"/>
<keyword evidence="2" id="KW-0812">Transmembrane</keyword>
<evidence type="ECO:0000256" key="2">
    <source>
        <dbReference type="SAM" id="Phobius"/>
    </source>
</evidence>
<accession>A0A7H8V003</accession>
<gene>
    <name evidence="3" type="ORF">FDP16_03595</name>
</gene>
<protein>
    <recommendedName>
        <fullName evidence="5">Cation diffusion facilitator family transporter</fullName>
    </recommendedName>
</protein>
<sequence>MINKNSDLGLQENNAIYHNLRELEKELETDLDRILGDLTSIDIERDNLQNNRYLEEAIQDIIWEQVQNQLAVQFGEEFIKENRGQTLDLRKSAHIQTSKNFEKAKFATHNQDVDYKERYDVWQSNFTFNKKGDRVLKKSARKFFDKNREKGSASIHKDHTISIKEQLNDIELATYFSKEEVKDFANSSQNLHDLDASANMSKGDKTMTEFLNSERNGQRPEERFNIDRKQLEKDETEARVELKNRKKEAKEKAIKSGKLSRRKEAFKVTGKALKAAIFQLLSEFLKEIIKKFIIWFNEKEKSFNTFIGKAKEAISSFVSKLSQHIISVGESMIAVLATSIIGPVVGTFMRIWTFVQQGWSSLKDAIDYLRNPENNTKNINTIMLELGKIIIAGVTTTSAIVLSDTIVASIAGAVPTLAIEIPLLGSLASIIGTFMGATVAGVSGAFVLKLIDQTIILRQINELNNKKIDGNNDKLILQARLADLGMLMSQSDKLSSLSTIEERHQFAVSKMEESFTKLTSGCAEKLEDEFADIDALLDELSN</sequence>
<feature type="transmembrane region" description="Helical" evidence="2">
    <location>
        <begin position="423"/>
        <end position="448"/>
    </location>
</feature>
<evidence type="ECO:0000313" key="4">
    <source>
        <dbReference type="Proteomes" id="UP000509535"/>
    </source>
</evidence>
<name>A0A7H8V003_STRSA</name>
<dbReference type="RefSeq" id="WP_176798589.1">
    <property type="nucleotide sequence ID" value="NZ_CP040798.1"/>
</dbReference>
<dbReference type="EMBL" id="CP040798">
    <property type="protein sequence ID" value="QLB49700.1"/>
    <property type="molecule type" value="Genomic_DNA"/>
</dbReference>
<dbReference type="AlphaFoldDB" id="A0A7H8V003"/>
<keyword evidence="2" id="KW-0472">Membrane</keyword>